<dbReference type="EMBL" id="JBHSEH010000004">
    <property type="protein sequence ID" value="MFC4424875.1"/>
    <property type="molecule type" value="Genomic_DNA"/>
</dbReference>
<proteinExistence type="predicted"/>
<accession>A0ABV8XKX2</accession>
<gene>
    <name evidence="1" type="ORF">ACFOZ9_01535</name>
</gene>
<reference evidence="2" key="1">
    <citation type="journal article" date="2019" name="Int. J. Syst. Evol. Microbiol.">
        <title>The Global Catalogue of Microorganisms (GCM) 10K type strain sequencing project: providing services to taxonomists for standard genome sequencing and annotation.</title>
        <authorList>
            <consortium name="The Broad Institute Genomics Platform"/>
            <consortium name="The Broad Institute Genome Sequencing Center for Infectious Disease"/>
            <person name="Wu L."/>
            <person name="Ma J."/>
        </authorList>
    </citation>
    <scope>NUCLEOTIDE SEQUENCE [LARGE SCALE GENOMIC DNA]</scope>
    <source>
        <strain evidence="2">CCUG 56029</strain>
    </source>
</reference>
<protein>
    <submittedName>
        <fullName evidence="1">Uncharacterized protein</fullName>
    </submittedName>
</protein>
<dbReference type="Proteomes" id="UP001595998">
    <property type="component" value="Unassembled WGS sequence"/>
</dbReference>
<dbReference type="RefSeq" id="WP_380035537.1">
    <property type="nucleotide sequence ID" value="NZ_JBHSEH010000004.1"/>
</dbReference>
<sequence>MRFDARRHLFVPTTGRWTAYFNNYPLGANVDSIAPPLARVLGVRAAQVSAGPLPDGEEDLLQFRTFDPVSGGADG</sequence>
<organism evidence="1 2">
    <name type="scientific">Deinococcus navajonensis</name>
    <dbReference type="NCBI Taxonomy" id="309884"/>
    <lineage>
        <taxon>Bacteria</taxon>
        <taxon>Thermotogati</taxon>
        <taxon>Deinococcota</taxon>
        <taxon>Deinococci</taxon>
        <taxon>Deinococcales</taxon>
        <taxon>Deinococcaceae</taxon>
        <taxon>Deinococcus</taxon>
    </lineage>
</organism>
<comment type="caution">
    <text evidence="1">The sequence shown here is derived from an EMBL/GenBank/DDBJ whole genome shotgun (WGS) entry which is preliminary data.</text>
</comment>
<evidence type="ECO:0000313" key="1">
    <source>
        <dbReference type="EMBL" id="MFC4424875.1"/>
    </source>
</evidence>
<evidence type="ECO:0000313" key="2">
    <source>
        <dbReference type="Proteomes" id="UP001595998"/>
    </source>
</evidence>
<name>A0ABV8XKX2_9DEIO</name>
<keyword evidence="2" id="KW-1185">Reference proteome</keyword>